<sequence>MDPVSAIGLASGILTFVEAGLKLVKIAYNIHNSLDGVLDDNRHRESVTSEVSKAALRLEVAGNARLTPEQESLSDLAKKCKATSTELVKAFNEVKPKRSSSNPFKSLRYAVKTNVKAKDINGLENQLKDYRDQLILALVEFSRVEAADGFSELISLAKENEATLKSLTQAIEHLRQSQISVPDSIFNTHACSQFQRLLMVDDETRRAMYQDQVLESLKFDEMHQRFDAVHSAHEDTFKWIYEPIETIEEDDDLSLEDDNWSNVEEHGLTYEERIRREALKMQLESRQKFLGWLLSEETLSPVFHIFGKLGSGKSTLMKFLCSHQKTEESLTKWAGAKKLAFTSFFFWRNGSKAQKSLEGLCRSIIHDVLLERPDLIPEVFPGQWNQAKLTPWKVDNRQEIPSSAIKDALERLLQNDKLYRQHKFCIFIDGLDEFEPGVQDGLDYIDLVNVLRQWTIHADGNLKLCLSSREEGVFMDEYASDPSFRLQDLTRFDMQNYVRSRLSNLKDENLKSDLATEIPEKSSGIFLWTYLVVKTIRNKMTHRATSETLRKHLNTLPRGLEALFHHILQQLEPDDARKTLRIIDSLQTAKSNYIELPLLAFPLLDRYDQDLEFSLRDGLEDEPIPDEELLQAQLRGACGGLIECHEGRQYERLQVLEFVHRSVPDMFYKDTKGSELSVQMEAALDGTDTIDVVSHVCFATLRLSGQKGTESLVRSSSLSGHIDYMEWKILNDANALNNAAKRAFVGQFILISKHWEIFFEKSIFTMDPRIPLIPSTTIQDWSDDNWVVPDPVTLSAWQFFLTYIILNFQWYFGVVKDNGNVIERFLRQGADPYCRILVAYEETRVYMTICFRESKTCHAIPRDSAWILFDYSVKEVIERCLTLKGKPLVDWDKNFTEEFLFREWVAFTDWPNRDTLLELLDCNSTMRYNNVIKPRPQSNNRCLYNDSPLSKWQLDSLDPLSPVYARSRRERARAPTPIEHDGHIYDLVGVNSHQQLILRDQCALHLDIRIECFAGRAAIWDGVPWQVDYLEAIPDPLNFTKPPRRVLHLKRWTEKGQIQKVIDEPDNLRAIFPGSRGKHMLGPIKHGIVRMIPTASRQRIQKPLLPGITFEARLRGRELYGPFQIEAKKDGQLVAKPVLDGFCLIKFTIEPHEIASSYVRVNCPDFGGCFDIDAFLYCEDKLRCRATSVKAIRAMRLPTSDRDPMFGTLSRGPVPLLTNGLDHLVVFEKFIRDCTIPSPKTPQQRRLTILNLSMCDQGDAKIVVDALIDFREQNPDAIMSVVVSKLGPTIYQDTPACREYVKLLERNRIHIDMFTGVDGPTRQVVHAKAIVIDDRTLFSTGAIVDTKPIDKADFSIELPPTAAKSFQVYMQEAIFGGVSNERRAHLGSQLASLGVIINDPIASLTYISRAQHTLLRGARRDLLVSVSELVDPKITKLLVRRAANGVTVTIQVREIDAVSSRILTQATRRYGKRLLVEDVSWWEPRPHYNTIIADDSLAYLGTSYFWPTQRNMIHQGRSLENGVLLEGEAVKVLREQLDDLRDPFTKHFLQNWGRLSHWPSIISSGRESSYPAAGMVHETIILPLRLCRPDEVTCRPQHTLLFKRRRKCYKNKQGYWHGCVCSAIAVSAFQNNRDETSDREARISSLRGDSI</sequence>
<evidence type="ECO:0000256" key="1">
    <source>
        <dbReference type="ARBA" id="ARBA00022737"/>
    </source>
</evidence>
<proteinExistence type="predicted"/>
<dbReference type="PaxDb" id="5507-FOXG_12234P0"/>
<dbReference type="PANTHER" id="PTHR10039">
    <property type="entry name" value="AMELOGENIN"/>
    <property type="match status" value="1"/>
</dbReference>
<dbReference type="PANTHER" id="PTHR10039:SF5">
    <property type="entry name" value="NACHT DOMAIN-CONTAINING PROTEIN"/>
    <property type="match status" value="1"/>
</dbReference>
<name>F9FTU1_FUSOF</name>
<feature type="coiled-coil region" evidence="2">
    <location>
        <begin position="120"/>
        <end position="177"/>
    </location>
</feature>
<dbReference type="STRING" id="660025.F9FTU1"/>
<evidence type="ECO:0000259" key="3">
    <source>
        <dbReference type="Pfam" id="PF24883"/>
    </source>
</evidence>
<keyword evidence="2" id="KW-0175">Coiled coil</keyword>
<accession>F9FTU1</accession>
<dbReference type="InterPro" id="IPR027417">
    <property type="entry name" value="P-loop_NTPase"/>
</dbReference>
<organism evidence="4">
    <name type="scientific">Fusarium oxysporum (strain Fo5176)</name>
    <name type="common">Fusarium vascular wilt</name>
    <dbReference type="NCBI Taxonomy" id="660025"/>
    <lineage>
        <taxon>Eukaryota</taxon>
        <taxon>Fungi</taxon>
        <taxon>Dikarya</taxon>
        <taxon>Ascomycota</taxon>
        <taxon>Pezizomycotina</taxon>
        <taxon>Sordariomycetes</taxon>
        <taxon>Hypocreomycetidae</taxon>
        <taxon>Hypocreales</taxon>
        <taxon>Nectriaceae</taxon>
        <taxon>Fusarium</taxon>
        <taxon>Fusarium oxysporum species complex</taxon>
    </lineage>
</organism>
<reference evidence="4" key="1">
    <citation type="journal article" date="2012" name="Mol. Plant Microbe Interact.">
        <title>A highly conserved effector in Fusarium oxysporum is required for full virulence on Arabidopsis.</title>
        <authorList>
            <person name="Thatcher L.F."/>
            <person name="Gardiner D.M."/>
            <person name="Kazan K."/>
            <person name="Manners J."/>
        </authorList>
    </citation>
    <scope>NUCLEOTIDE SEQUENCE [LARGE SCALE GENOMIC DNA]</scope>
    <source>
        <strain evidence="4">Fo5176</strain>
    </source>
</reference>
<comment type="caution">
    <text evidence="4">The sequence shown here is derived from an EMBL/GenBank/DDBJ whole genome shotgun (WGS) entry which is preliminary data.</text>
</comment>
<protein>
    <recommendedName>
        <fullName evidence="3">Nephrocystin 3-like N-terminal domain-containing protein</fullName>
    </recommendedName>
</protein>
<dbReference type="InterPro" id="IPR056884">
    <property type="entry name" value="NPHP3-like_N"/>
</dbReference>
<dbReference type="OrthoDB" id="443402at2759"/>
<dbReference type="Gene3D" id="3.40.50.300">
    <property type="entry name" value="P-loop containing nucleotide triphosphate hydrolases"/>
    <property type="match status" value="1"/>
</dbReference>
<gene>
    <name evidence="4" type="ORF">FOXB_09822</name>
</gene>
<evidence type="ECO:0000313" key="4">
    <source>
        <dbReference type="EMBL" id="EGU79655.1"/>
    </source>
</evidence>
<dbReference type="SUPFAM" id="SSF52540">
    <property type="entry name" value="P-loop containing nucleoside triphosphate hydrolases"/>
    <property type="match status" value="1"/>
</dbReference>
<dbReference type="SUPFAM" id="SSF56024">
    <property type="entry name" value="Phospholipase D/nuclease"/>
    <property type="match status" value="2"/>
</dbReference>
<evidence type="ECO:0000256" key="2">
    <source>
        <dbReference type="SAM" id="Coils"/>
    </source>
</evidence>
<feature type="domain" description="Nephrocystin 3-like N-terminal" evidence="3">
    <location>
        <begin position="286"/>
        <end position="469"/>
    </location>
</feature>
<dbReference type="Pfam" id="PF24883">
    <property type="entry name" value="NPHP3_N"/>
    <property type="match status" value="1"/>
</dbReference>
<keyword evidence="1" id="KW-0677">Repeat</keyword>
<dbReference type="EMBL" id="AFQF01002621">
    <property type="protein sequence ID" value="EGU79655.1"/>
    <property type="molecule type" value="Genomic_DNA"/>
</dbReference>